<accession>A0A0E9RTE5</accession>
<dbReference type="AlphaFoldDB" id="A0A0E9RTE5"/>
<name>A0A0E9RTE5_ANGAN</name>
<protein>
    <submittedName>
        <fullName evidence="1">Uncharacterized protein</fullName>
    </submittedName>
</protein>
<evidence type="ECO:0000313" key="1">
    <source>
        <dbReference type="EMBL" id="JAH32419.1"/>
    </source>
</evidence>
<proteinExistence type="predicted"/>
<reference evidence="1" key="1">
    <citation type="submission" date="2014-11" db="EMBL/GenBank/DDBJ databases">
        <authorList>
            <person name="Amaro Gonzalez C."/>
        </authorList>
    </citation>
    <scope>NUCLEOTIDE SEQUENCE</scope>
</reference>
<sequence>MHRAPFLSRMCHVIQRRRRKPPGCASYSQ</sequence>
<reference evidence="1" key="2">
    <citation type="journal article" date="2015" name="Fish Shellfish Immunol.">
        <title>Early steps in the European eel (Anguilla anguilla)-Vibrio vulnificus interaction in the gills: Role of the RtxA13 toxin.</title>
        <authorList>
            <person name="Callol A."/>
            <person name="Pajuelo D."/>
            <person name="Ebbesson L."/>
            <person name="Teles M."/>
            <person name="MacKenzie S."/>
            <person name="Amaro C."/>
        </authorList>
    </citation>
    <scope>NUCLEOTIDE SEQUENCE</scope>
</reference>
<dbReference type="EMBL" id="GBXM01076158">
    <property type="protein sequence ID" value="JAH32419.1"/>
    <property type="molecule type" value="Transcribed_RNA"/>
</dbReference>
<organism evidence="1">
    <name type="scientific">Anguilla anguilla</name>
    <name type="common">European freshwater eel</name>
    <name type="synonym">Muraena anguilla</name>
    <dbReference type="NCBI Taxonomy" id="7936"/>
    <lineage>
        <taxon>Eukaryota</taxon>
        <taxon>Metazoa</taxon>
        <taxon>Chordata</taxon>
        <taxon>Craniata</taxon>
        <taxon>Vertebrata</taxon>
        <taxon>Euteleostomi</taxon>
        <taxon>Actinopterygii</taxon>
        <taxon>Neopterygii</taxon>
        <taxon>Teleostei</taxon>
        <taxon>Anguilliformes</taxon>
        <taxon>Anguillidae</taxon>
        <taxon>Anguilla</taxon>
    </lineage>
</organism>